<evidence type="ECO:0000256" key="2">
    <source>
        <dbReference type="ARBA" id="ARBA00022475"/>
    </source>
</evidence>
<comment type="subcellular location">
    <subcellularLocation>
        <location evidence="1">Cell membrane</location>
        <topology evidence="1">Multi-pass membrane protein</topology>
    </subcellularLocation>
</comment>
<organism evidence="8 9">
    <name type="scientific">Primorskyibacter sedentarius</name>
    <dbReference type="NCBI Taxonomy" id="745311"/>
    <lineage>
        <taxon>Bacteria</taxon>
        <taxon>Pseudomonadati</taxon>
        <taxon>Pseudomonadota</taxon>
        <taxon>Alphaproteobacteria</taxon>
        <taxon>Rhodobacterales</taxon>
        <taxon>Roseobacteraceae</taxon>
        <taxon>Primorskyibacter</taxon>
    </lineage>
</organism>
<keyword evidence="9" id="KW-1185">Reference proteome</keyword>
<dbReference type="Proteomes" id="UP000295696">
    <property type="component" value="Unassembled WGS sequence"/>
</dbReference>
<keyword evidence="3 6" id="KW-0812">Transmembrane</keyword>
<feature type="transmembrane region" description="Helical" evidence="6">
    <location>
        <begin position="141"/>
        <end position="161"/>
    </location>
</feature>
<dbReference type="PANTHER" id="PTHR35007">
    <property type="entry name" value="INTEGRAL MEMBRANE PROTEIN-RELATED"/>
    <property type="match status" value="1"/>
</dbReference>
<comment type="caution">
    <text evidence="8">The sequence shown here is derived from an EMBL/GenBank/DDBJ whole genome shotgun (WGS) entry which is preliminary data.</text>
</comment>
<feature type="transmembrane region" description="Helical" evidence="6">
    <location>
        <begin position="291"/>
        <end position="313"/>
    </location>
</feature>
<dbReference type="EMBL" id="SLZU01000008">
    <property type="protein sequence ID" value="TCS62737.1"/>
    <property type="molecule type" value="Genomic_DNA"/>
</dbReference>
<feature type="transmembrane region" description="Helical" evidence="6">
    <location>
        <begin position="12"/>
        <end position="29"/>
    </location>
</feature>
<gene>
    <name evidence="8" type="ORF">EDD52_10831</name>
</gene>
<keyword evidence="5 6" id="KW-0472">Membrane</keyword>
<dbReference type="PANTHER" id="PTHR35007:SF2">
    <property type="entry name" value="PILUS ASSEMBLE PROTEIN"/>
    <property type="match status" value="1"/>
</dbReference>
<dbReference type="AlphaFoldDB" id="A0A4R3JAX3"/>
<evidence type="ECO:0000313" key="8">
    <source>
        <dbReference type="EMBL" id="TCS62737.1"/>
    </source>
</evidence>
<keyword evidence="4 6" id="KW-1133">Transmembrane helix</keyword>
<evidence type="ECO:0000256" key="3">
    <source>
        <dbReference type="ARBA" id="ARBA00022692"/>
    </source>
</evidence>
<protein>
    <submittedName>
        <fullName evidence="8">Tight adherence protein C</fullName>
    </submittedName>
</protein>
<sequence length="316" mass="34742">MIENPERMIPVIAALSGIAGVLATALPYLRRDNFGRRLASVAEERGQLAQRARNEQRGQSETQKLRRNAPKRTYQVIVDALNLSAKLEDAGIAARLQRAGFRGRRAVIQFLALRIIMMVAFAVIALFYSTVVLKLPYPLPVHLLIGVAAAAIGYGGPALYVTNTISKRQSEIRRNWPDSLDLMLICVESGMPIEGAFRKVAEEIGASSPVLAEELSVTTAELTYLQDRRNAYEGLARRTDLESVRGVVTSLIQAEKHGTPLGRALRVLAQESRDQRMAAAEKKAASLPPKLTVPMILFFLPVLFAVIISPAIMEIF</sequence>
<dbReference type="Pfam" id="PF00482">
    <property type="entry name" value="T2SSF"/>
    <property type="match status" value="1"/>
</dbReference>
<evidence type="ECO:0000256" key="6">
    <source>
        <dbReference type="SAM" id="Phobius"/>
    </source>
</evidence>
<proteinExistence type="predicted"/>
<reference evidence="8 9" key="1">
    <citation type="submission" date="2019-03" db="EMBL/GenBank/DDBJ databases">
        <title>Genomic Encyclopedia of Type Strains, Phase IV (KMG-IV): sequencing the most valuable type-strain genomes for metagenomic binning, comparative biology and taxonomic classification.</title>
        <authorList>
            <person name="Goeker M."/>
        </authorList>
    </citation>
    <scope>NUCLEOTIDE SEQUENCE [LARGE SCALE GENOMIC DNA]</scope>
    <source>
        <strain evidence="8 9">DSM 104836</strain>
    </source>
</reference>
<dbReference type="InterPro" id="IPR018076">
    <property type="entry name" value="T2SS_GspF_dom"/>
</dbReference>
<feature type="transmembrane region" description="Helical" evidence="6">
    <location>
        <begin position="106"/>
        <end position="129"/>
    </location>
</feature>
<evidence type="ECO:0000259" key="7">
    <source>
        <dbReference type="Pfam" id="PF00482"/>
    </source>
</evidence>
<accession>A0A4R3JAX3</accession>
<name>A0A4R3JAX3_9RHOB</name>
<feature type="domain" description="Type II secretion system protein GspF" evidence="7">
    <location>
        <begin position="180"/>
        <end position="308"/>
    </location>
</feature>
<evidence type="ECO:0000256" key="5">
    <source>
        <dbReference type="ARBA" id="ARBA00023136"/>
    </source>
</evidence>
<evidence type="ECO:0000313" key="9">
    <source>
        <dbReference type="Proteomes" id="UP000295696"/>
    </source>
</evidence>
<evidence type="ECO:0000256" key="4">
    <source>
        <dbReference type="ARBA" id="ARBA00022989"/>
    </source>
</evidence>
<dbReference type="GO" id="GO:0005886">
    <property type="term" value="C:plasma membrane"/>
    <property type="evidence" value="ECO:0007669"/>
    <property type="project" value="UniProtKB-SubCell"/>
</dbReference>
<evidence type="ECO:0000256" key="1">
    <source>
        <dbReference type="ARBA" id="ARBA00004651"/>
    </source>
</evidence>
<keyword evidence="2" id="KW-1003">Cell membrane</keyword>